<dbReference type="KEGG" id="nur:ATY38_08230"/>
<evidence type="ECO:0000313" key="10">
    <source>
        <dbReference type="EMBL" id="PTQ79169.1"/>
    </source>
</evidence>
<evidence type="ECO:0000256" key="2">
    <source>
        <dbReference type="ARBA" id="ARBA00015195"/>
    </source>
</evidence>
<keyword evidence="3" id="KW-0963">Cytoplasm</keyword>
<dbReference type="EMBL" id="QAOL01000055">
    <property type="protein sequence ID" value="PTQ79169.1"/>
    <property type="molecule type" value="Genomic_DNA"/>
</dbReference>
<reference evidence="14" key="1">
    <citation type="submission" date="2016-10" db="EMBL/GenBank/DDBJ databases">
        <authorList>
            <person name="Varghese N."/>
            <person name="Submissions S."/>
        </authorList>
    </citation>
    <scope>NUCLEOTIDE SEQUENCE [LARGE SCALE GENOMIC DNA]</scope>
    <source>
        <strain evidence="14">Nm10</strain>
    </source>
</reference>
<evidence type="ECO:0000313" key="13">
    <source>
        <dbReference type="Proteomes" id="UP000181998"/>
    </source>
</evidence>
<keyword evidence="14" id="KW-1185">Reference proteome</keyword>
<evidence type="ECO:0000256" key="3">
    <source>
        <dbReference type="ARBA" id="ARBA00022490"/>
    </source>
</evidence>
<evidence type="ECO:0000313" key="11">
    <source>
        <dbReference type="EMBL" id="SDU20586.1"/>
    </source>
</evidence>
<evidence type="ECO:0000313" key="12">
    <source>
        <dbReference type="EMBL" id="SEP92419.1"/>
    </source>
</evidence>
<name>A0A0S3AJX7_9PROT</name>
<evidence type="ECO:0000313" key="15">
    <source>
        <dbReference type="Proteomes" id="UP000244110"/>
    </source>
</evidence>
<evidence type="ECO:0000256" key="1">
    <source>
        <dbReference type="ARBA" id="ARBA00004496"/>
    </source>
</evidence>
<comment type="subcellular location">
    <subcellularLocation>
        <location evidence="1">Cytoplasm</location>
    </subcellularLocation>
</comment>
<accession>A0A0S3AJX7</accession>
<reference evidence="11 13" key="2">
    <citation type="submission" date="2016-10" db="EMBL/GenBank/DDBJ databases">
        <authorList>
            <person name="de Groot N.N."/>
        </authorList>
    </citation>
    <scope>NUCLEOTIDE SEQUENCE [LARGE SCALE GENOMIC DNA]</scope>
    <source>
        <strain evidence="11">Nm10</strain>
        <strain evidence="12 13">Nm9</strain>
    </source>
</reference>
<evidence type="ECO:0000256" key="5">
    <source>
        <dbReference type="ARBA" id="ARBA00023210"/>
    </source>
</evidence>
<evidence type="ECO:0000313" key="14">
    <source>
        <dbReference type="Proteomes" id="UP000182882"/>
    </source>
</evidence>
<sequence>MNNSIFNVNIIGREFSIACTDKECEELQLAAVYLGNKIQDIKTEGKIIHSDHIAITAMLKITHELLILKSITSFDMDEFKRRIIILEKKVDEAITMEV</sequence>
<dbReference type="Gene3D" id="1.20.5.50">
    <property type="match status" value="1"/>
</dbReference>
<dbReference type="PANTHER" id="PTHR34981:SF1">
    <property type="entry name" value="CELL DIVISION PROTEIN ZAPA"/>
    <property type="match status" value="1"/>
</dbReference>
<dbReference type="RefSeq" id="WP_062558879.1">
    <property type="nucleotide sequence ID" value="NZ_CP013341.1"/>
</dbReference>
<comment type="function">
    <text evidence="7">Activator of cell division through the inhibition of FtsZ GTPase activity, therefore promoting FtsZ assembly into bundles of protofilaments necessary for the formation of the division Z ring. It is recruited early at mid-cell but it is not essential for cell division.</text>
</comment>
<reference evidence="10 15" key="3">
    <citation type="submission" date="2018-04" db="EMBL/GenBank/DDBJ databases">
        <title>Active sludge and wastewater microbial communities from Klosterneuburg, Austria.</title>
        <authorList>
            <person name="Wagner M."/>
        </authorList>
    </citation>
    <scope>NUCLEOTIDE SEQUENCE [LARGE SCALE GENOMIC DNA]</scope>
    <source>
        <strain evidence="10 15">Nm4</strain>
    </source>
</reference>
<keyword evidence="4 10" id="KW-0132">Cell division</keyword>
<dbReference type="GO" id="GO:0000917">
    <property type="term" value="P:division septum assembly"/>
    <property type="evidence" value="ECO:0007669"/>
    <property type="project" value="UniProtKB-KW"/>
</dbReference>
<dbReference type="EMBL" id="FOFX01000010">
    <property type="protein sequence ID" value="SEP92419.1"/>
    <property type="molecule type" value="Genomic_DNA"/>
</dbReference>
<dbReference type="InterPro" id="IPR042233">
    <property type="entry name" value="Cell_div_ZapA_N"/>
</dbReference>
<dbReference type="GO" id="GO:0000921">
    <property type="term" value="P:septin ring assembly"/>
    <property type="evidence" value="ECO:0007669"/>
    <property type="project" value="TreeGrafter"/>
</dbReference>
<dbReference type="GO" id="GO:0032153">
    <property type="term" value="C:cell division site"/>
    <property type="evidence" value="ECO:0007669"/>
    <property type="project" value="TreeGrafter"/>
</dbReference>
<evidence type="ECO:0000256" key="4">
    <source>
        <dbReference type="ARBA" id="ARBA00022618"/>
    </source>
</evidence>
<dbReference type="GO" id="GO:0043093">
    <property type="term" value="P:FtsZ-dependent cytokinesis"/>
    <property type="evidence" value="ECO:0007669"/>
    <property type="project" value="TreeGrafter"/>
</dbReference>
<evidence type="ECO:0000256" key="7">
    <source>
        <dbReference type="ARBA" id="ARBA00024910"/>
    </source>
</evidence>
<organism evidence="10 15">
    <name type="scientific">Nitrosomonas ureae</name>
    <dbReference type="NCBI Taxonomy" id="44577"/>
    <lineage>
        <taxon>Bacteria</taxon>
        <taxon>Pseudomonadati</taxon>
        <taxon>Pseudomonadota</taxon>
        <taxon>Betaproteobacteria</taxon>
        <taxon>Nitrosomonadales</taxon>
        <taxon>Nitrosomonadaceae</taxon>
        <taxon>Nitrosomonas</taxon>
    </lineage>
</organism>
<dbReference type="InterPro" id="IPR036192">
    <property type="entry name" value="Cell_div_ZapA-like_sf"/>
</dbReference>
<dbReference type="PANTHER" id="PTHR34981">
    <property type="entry name" value="CELL DIVISION PROTEIN ZAPA"/>
    <property type="match status" value="1"/>
</dbReference>
<dbReference type="Pfam" id="PF05164">
    <property type="entry name" value="ZapA"/>
    <property type="match status" value="1"/>
</dbReference>
<evidence type="ECO:0000256" key="6">
    <source>
        <dbReference type="ARBA" id="ARBA00023306"/>
    </source>
</evidence>
<dbReference type="InterPro" id="IPR007838">
    <property type="entry name" value="Cell_div_ZapA-like"/>
</dbReference>
<dbReference type="Proteomes" id="UP000181998">
    <property type="component" value="Unassembled WGS sequence"/>
</dbReference>
<dbReference type="EMBL" id="FNLN01000034">
    <property type="protein sequence ID" value="SDU20586.1"/>
    <property type="molecule type" value="Genomic_DNA"/>
</dbReference>
<dbReference type="Proteomes" id="UP000244110">
    <property type="component" value="Unassembled WGS sequence"/>
</dbReference>
<protein>
    <recommendedName>
        <fullName evidence="2">Cell division protein ZapA</fullName>
    </recommendedName>
    <alternativeName>
        <fullName evidence="9">Z ring-associated protein ZapA</fullName>
    </alternativeName>
</protein>
<dbReference type="GO" id="GO:0005829">
    <property type="term" value="C:cytosol"/>
    <property type="evidence" value="ECO:0007669"/>
    <property type="project" value="TreeGrafter"/>
</dbReference>
<evidence type="ECO:0000256" key="8">
    <source>
        <dbReference type="ARBA" id="ARBA00026068"/>
    </source>
</evidence>
<dbReference type="GO" id="GO:0030428">
    <property type="term" value="C:cell septum"/>
    <property type="evidence" value="ECO:0007669"/>
    <property type="project" value="TreeGrafter"/>
</dbReference>
<comment type="subunit">
    <text evidence="8">Homodimer. Interacts with FtsZ.</text>
</comment>
<dbReference type="STRING" id="44577.ATY38_08230"/>
<keyword evidence="6" id="KW-0131">Cell cycle</keyword>
<keyword evidence="5" id="KW-0717">Septation</keyword>
<gene>
    <name evidence="10" type="ORF">C8R28_10552</name>
    <name evidence="11" type="ORF">SAMN05216406_1343</name>
    <name evidence="12" type="ORF">SAMN05421510_101060</name>
</gene>
<proteinExistence type="predicted"/>
<dbReference type="Gene3D" id="3.30.160.880">
    <property type="entry name" value="Cell division protein ZapA protomer, N-terminal domain"/>
    <property type="match status" value="1"/>
</dbReference>
<dbReference type="Proteomes" id="UP000182882">
    <property type="component" value="Unassembled WGS sequence"/>
</dbReference>
<evidence type="ECO:0000256" key="9">
    <source>
        <dbReference type="ARBA" id="ARBA00033158"/>
    </source>
</evidence>
<dbReference type="AlphaFoldDB" id="A0A0S3AJX7"/>
<dbReference type="SUPFAM" id="SSF102829">
    <property type="entry name" value="Cell division protein ZapA-like"/>
    <property type="match status" value="1"/>
</dbReference>
<dbReference type="OrthoDB" id="5297208at2"/>